<comment type="similarity">
    <text evidence="1">Belongs to the thioesterase PaaI family.</text>
</comment>
<dbReference type="GO" id="GO:0047617">
    <property type="term" value="F:fatty acyl-CoA hydrolase activity"/>
    <property type="evidence" value="ECO:0007669"/>
    <property type="project" value="InterPro"/>
</dbReference>
<protein>
    <submittedName>
        <fullName evidence="4">PaaI family thioesterase</fullName>
    </submittedName>
</protein>
<reference evidence="4 5" key="1">
    <citation type="submission" date="2019-05" db="EMBL/GenBank/DDBJ databases">
        <title>Draft genome sequence of Actinomadura sp. 14C53.</title>
        <authorList>
            <person name="Saricaoglu S."/>
            <person name="Isik K."/>
        </authorList>
    </citation>
    <scope>NUCLEOTIDE SEQUENCE [LARGE SCALE GENOMIC DNA]</scope>
    <source>
        <strain evidence="4 5">14C53</strain>
    </source>
</reference>
<organism evidence="4 5">
    <name type="scientific">Actinomadura soli</name>
    <dbReference type="NCBI Taxonomy" id="2508997"/>
    <lineage>
        <taxon>Bacteria</taxon>
        <taxon>Bacillati</taxon>
        <taxon>Actinomycetota</taxon>
        <taxon>Actinomycetes</taxon>
        <taxon>Streptosporangiales</taxon>
        <taxon>Thermomonosporaceae</taxon>
        <taxon>Actinomadura</taxon>
    </lineage>
</organism>
<dbReference type="CDD" id="cd03443">
    <property type="entry name" value="PaaI_thioesterase"/>
    <property type="match status" value="1"/>
</dbReference>
<dbReference type="OrthoDB" id="9813282at2"/>
<dbReference type="Pfam" id="PF03061">
    <property type="entry name" value="4HBT"/>
    <property type="match status" value="1"/>
</dbReference>
<dbReference type="RefSeq" id="WP_138644149.1">
    <property type="nucleotide sequence ID" value="NZ_VCKW01000022.1"/>
</dbReference>
<evidence type="ECO:0000259" key="3">
    <source>
        <dbReference type="Pfam" id="PF03061"/>
    </source>
</evidence>
<evidence type="ECO:0000256" key="2">
    <source>
        <dbReference type="ARBA" id="ARBA00022801"/>
    </source>
</evidence>
<dbReference type="InterPro" id="IPR039298">
    <property type="entry name" value="ACOT13"/>
</dbReference>
<evidence type="ECO:0000256" key="1">
    <source>
        <dbReference type="ARBA" id="ARBA00008324"/>
    </source>
</evidence>
<dbReference type="InterPro" id="IPR029069">
    <property type="entry name" value="HotDog_dom_sf"/>
</dbReference>
<dbReference type="InterPro" id="IPR003736">
    <property type="entry name" value="PAAI_dom"/>
</dbReference>
<sequence length="148" mass="15339">MGTTAGLAQLRELLDMGMAKGYGIGALLGMTAESLEPGRVVFALTPRTDFSNPLGIVHGGIMSTLLDSAMGCAVHTALPDGAAYTTLELSVNFVRPVPLEGGRLVCEGTTVHVGRKLATAEGRVLNESGKLVAHGTTTCMVFPPATRE</sequence>
<dbReference type="NCBIfam" id="TIGR00369">
    <property type="entry name" value="unchar_dom_1"/>
    <property type="match status" value="1"/>
</dbReference>
<name>A0A5C4JH25_9ACTN</name>
<dbReference type="AlphaFoldDB" id="A0A5C4JH25"/>
<dbReference type="PANTHER" id="PTHR21660:SF1">
    <property type="entry name" value="ACYL-COENZYME A THIOESTERASE 13"/>
    <property type="match status" value="1"/>
</dbReference>
<proteinExistence type="inferred from homology"/>
<dbReference type="Proteomes" id="UP000309174">
    <property type="component" value="Unassembled WGS sequence"/>
</dbReference>
<comment type="caution">
    <text evidence="4">The sequence shown here is derived from an EMBL/GenBank/DDBJ whole genome shotgun (WGS) entry which is preliminary data.</text>
</comment>
<keyword evidence="2" id="KW-0378">Hydrolase</keyword>
<evidence type="ECO:0000313" key="5">
    <source>
        <dbReference type="Proteomes" id="UP000309174"/>
    </source>
</evidence>
<keyword evidence="5" id="KW-1185">Reference proteome</keyword>
<dbReference type="EMBL" id="VCKW01000022">
    <property type="protein sequence ID" value="TMR05472.1"/>
    <property type="molecule type" value="Genomic_DNA"/>
</dbReference>
<accession>A0A5C4JH25</accession>
<dbReference type="PANTHER" id="PTHR21660">
    <property type="entry name" value="THIOESTERASE SUPERFAMILY MEMBER-RELATED"/>
    <property type="match status" value="1"/>
</dbReference>
<dbReference type="SUPFAM" id="SSF54637">
    <property type="entry name" value="Thioesterase/thiol ester dehydrase-isomerase"/>
    <property type="match status" value="1"/>
</dbReference>
<dbReference type="Gene3D" id="3.10.129.10">
    <property type="entry name" value="Hotdog Thioesterase"/>
    <property type="match status" value="1"/>
</dbReference>
<dbReference type="InterPro" id="IPR006683">
    <property type="entry name" value="Thioestr_dom"/>
</dbReference>
<evidence type="ECO:0000313" key="4">
    <source>
        <dbReference type="EMBL" id="TMR05472.1"/>
    </source>
</evidence>
<feature type="domain" description="Thioesterase" evidence="3">
    <location>
        <begin position="55"/>
        <end position="133"/>
    </location>
</feature>
<gene>
    <name evidence="4" type="ORF">ETD83_06575</name>
</gene>